<dbReference type="AlphaFoldDB" id="A0A8J4UWL8"/>
<evidence type="ECO:0000313" key="3">
    <source>
        <dbReference type="EMBL" id="KAF5909192.1"/>
    </source>
</evidence>
<proteinExistence type="predicted"/>
<feature type="non-terminal residue" evidence="3">
    <location>
        <position position="189"/>
    </location>
</feature>
<dbReference type="Pfam" id="PF00048">
    <property type="entry name" value="IL8"/>
    <property type="match status" value="1"/>
</dbReference>
<sequence>ALLDINNSFTNSVPDFIFTFDQTPPELVRKPQDSDPFILTILAPEHAWKFHFQNALGFPVRGVSPLQGYKRVKALLFTSHFLALECLFLNSINMASVTHAVSFFLVVVICIQQNNGQTVPDRCRCLTTSNKPSKWKNIEEFSITPPRSRCKVTEIIVTLKIINPKTKQKEQRCISPDIYQSVYLQECWN</sequence>
<accession>A0A8J4UWL8</accession>
<evidence type="ECO:0000259" key="2">
    <source>
        <dbReference type="Pfam" id="PF00048"/>
    </source>
</evidence>
<keyword evidence="4" id="KW-1185">Reference proteome</keyword>
<dbReference type="GO" id="GO:0006955">
    <property type="term" value="P:immune response"/>
    <property type="evidence" value="ECO:0007669"/>
    <property type="project" value="InterPro"/>
</dbReference>
<organism evidence="3 4">
    <name type="scientific">Clarias magur</name>
    <name type="common">Asian catfish</name>
    <name type="synonym">Macropteronotus magur</name>
    <dbReference type="NCBI Taxonomy" id="1594786"/>
    <lineage>
        <taxon>Eukaryota</taxon>
        <taxon>Metazoa</taxon>
        <taxon>Chordata</taxon>
        <taxon>Craniata</taxon>
        <taxon>Vertebrata</taxon>
        <taxon>Euteleostomi</taxon>
        <taxon>Actinopterygii</taxon>
        <taxon>Neopterygii</taxon>
        <taxon>Teleostei</taxon>
        <taxon>Ostariophysi</taxon>
        <taxon>Siluriformes</taxon>
        <taxon>Clariidae</taxon>
        <taxon>Clarias</taxon>
    </lineage>
</organism>
<reference evidence="3" key="1">
    <citation type="submission" date="2020-07" db="EMBL/GenBank/DDBJ databases">
        <title>Clarias magur genome sequencing, assembly and annotation.</title>
        <authorList>
            <person name="Kushwaha B."/>
            <person name="Kumar R."/>
            <person name="Das P."/>
            <person name="Joshi C.G."/>
            <person name="Kumar D."/>
            <person name="Nagpure N.S."/>
            <person name="Pandey M."/>
            <person name="Agarwal S."/>
            <person name="Srivastava S."/>
            <person name="Singh M."/>
            <person name="Sahoo L."/>
            <person name="Jayasankar P."/>
            <person name="Meher P.K."/>
            <person name="Koringa P.G."/>
            <person name="Iquebal M.A."/>
            <person name="Das S.P."/>
            <person name="Bit A."/>
            <person name="Patnaik S."/>
            <person name="Patel N."/>
            <person name="Shah T.M."/>
            <person name="Hinsu A."/>
            <person name="Jena J.K."/>
        </authorList>
    </citation>
    <scope>NUCLEOTIDE SEQUENCE</scope>
    <source>
        <strain evidence="3">CIFAMagur01</strain>
        <tissue evidence="3">Testis</tissue>
    </source>
</reference>
<dbReference type="InterPro" id="IPR001811">
    <property type="entry name" value="Chemokine_IL8-like_dom"/>
</dbReference>
<feature type="non-terminal residue" evidence="3">
    <location>
        <position position="1"/>
    </location>
</feature>
<dbReference type="GO" id="GO:0005615">
    <property type="term" value="C:extracellular space"/>
    <property type="evidence" value="ECO:0007669"/>
    <property type="project" value="UniProtKB-KW"/>
</dbReference>
<dbReference type="OrthoDB" id="8845239at2759"/>
<feature type="domain" description="Chemokine interleukin-8-like" evidence="2">
    <location>
        <begin position="122"/>
        <end position="177"/>
    </location>
</feature>
<dbReference type="InterPro" id="IPR036048">
    <property type="entry name" value="Interleukin_8-like_sf"/>
</dbReference>
<dbReference type="Proteomes" id="UP000727407">
    <property type="component" value="Unassembled WGS sequence"/>
</dbReference>
<dbReference type="SUPFAM" id="SSF54117">
    <property type="entry name" value="Interleukin 8-like chemokines"/>
    <property type="match status" value="1"/>
</dbReference>
<name>A0A8J4UWL8_CLAMG</name>
<evidence type="ECO:0000256" key="1">
    <source>
        <dbReference type="ARBA" id="ARBA00022514"/>
    </source>
</evidence>
<comment type="caution">
    <text evidence="3">The sequence shown here is derived from an EMBL/GenBank/DDBJ whole genome shotgun (WGS) entry which is preliminary data.</text>
</comment>
<dbReference type="GO" id="GO:0008009">
    <property type="term" value="F:chemokine activity"/>
    <property type="evidence" value="ECO:0007669"/>
    <property type="project" value="InterPro"/>
</dbReference>
<evidence type="ECO:0000313" key="4">
    <source>
        <dbReference type="Proteomes" id="UP000727407"/>
    </source>
</evidence>
<protein>
    <submittedName>
        <fullName evidence="3">C-X-C motif chemokine 11-like</fullName>
    </submittedName>
</protein>
<gene>
    <name evidence="3" type="primary">Scyb7</name>
    <name evidence="3" type="ORF">DAT39_000984</name>
</gene>
<keyword evidence="1" id="KW-0202">Cytokine</keyword>
<dbReference type="EMBL" id="QNUK01000006">
    <property type="protein sequence ID" value="KAF5909192.1"/>
    <property type="molecule type" value="Genomic_DNA"/>
</dbReference>
<dbReference type="Gene3D" id="2.40.50.40">
    <property type="match status" value="1"/>
</dbReference>